<evidence type="ECO:0000256" key="9">
    <source>
        <dbReference type="ARBA" id="ARBA00034075"/>
    </source>
</evidence>
<dbReference type="GO" id="GO:0045493">
    <property type="term" value="P:xylan catabolic process"/>
    <property type="evidence" value="ECO:0007669"/>
    <property type="project" value="UniProtKB-KW"/>
</dbReference>
<dbReference type="InterPro" id="IPR011118">
    <property type="entry name" value="Tannase/feruloyl_esterase"/>
</dbReference>
<evidence type="ECO:0000256" key="10">
    <source>
        <dbReference type="RuleBase" id="RU361238"/>
    </source>
</evidence>
<evidence type="ECO:0000256" key="2">
    <source>
        <dbReference type="ARBA" id="ARBA00022487"/>
    </source>
</evidence>
<protein>
    <recommendedName>
        <fullName evidence="10">Carboxylic ester hydrolase</fullName>
        <ecNumber evidence="10">3.1.1.-</ecNumber>
    </recommendedName>
</protein>
<dbReference type="GO" id="GO:0046872">
    <property type="term" value="F:metal ion binding"/>
    <property type="evidence" value="ECO:0007669"/>
    <property type="project" value="UniProtKB-KW"/>
</dbReference>
<dbReference type="HOGENOM" id="CLU_014819_1_0_1"/>
<keyword evidence="5 10" id="KW-0732">Signal</keyword>
<feature type="chain" id="PRO_5005146665" description="Carboxylic ester hydrolase" evidence="10">
    <location>
        <begin position="25"/>
        <end position="545"/>
    </location>
</feature>
<proteinExistence type="inferred from homology"/>
<dbReference type="EMBL" id="AQGS01001030">
    <property type="protein sequence ID" value="EPS35829.1"/>
    <property type="molecule type" value="Genomic_DNA"/>
</dbReference>
<reference evidence="11 12" key="1">
    <citation type="journal article" date="2013" name="PLoS Genet.">
        <title>Genomic mechanisms accounting for the adaptation to parasitism in nematode-trapping fungi.</title>
        <authorList>
            <person name="Meerupati T."/>
            <person name="Andersson K.M."/>
            <person name="Friman E."/>
            <person name="Kumar D."/>
            <person name="Tunlid A."/>
            <person name="Ahren D."/>
        </authorList>
    </citation>
    <scope>NUCLEOTIDE SEQUENCE [LARGE SCALE GENOMIC DNA]</scope>
    <source>
        <strain evidence="11 12">CBS 200.50</strain>
    </source>
</reference>
<dbReference type="OrthoDB" id="3039123at2759"/>
<keyword evidence="4" id="KW-0479">Metal-binding</keyword>
<feature type="signal peptide" evidence="10">
    <location>
        <begin position="1"/>
        <end position="24"/>
    </location>
</feature>
<evidence type="ECO:0000256" key="3">
    <source>
        <dbReference type="ARBA" id="ARBA00022651"/>
    </source>
</evidence>
<name>S7ZZI5_DACHA</name>
<dbReference type="PANTHER" id="PTHR33938">
    <property type="entry name" value="FERULOYL ESTERASE B-RELATED"/>
    <property type="match status" value="1"/>
</dbReference>
<dbReference type="Pfam" id="PF07519">
    <property type="entry name" value="Tannase"/>
    <property type="match status" value="2"/>
</dbReference>
<evidence type="ECO:0000256" key="5">
    <source>
        <dbReference type="ARBA" id="ARBA00022729"/>
    </source>
</evidence>
<evidence type="ECO:0000256" key="4">
    <source>
        <dbReference type="ARBA" id="ARBA00022723"/>
    </source>
</evidence>
<reference evidence="12" key="2">
    <citation type="submission" date="2013-04" db="EMBL/GenBank/DDBJ databases">
        <title>Genomic mechanisms accounting for the adaptation to parasitism in nematode-trapping fungi.</title>
        <authorList>
            <person name="Ahren D.G."/>
        </authorList>
    </citation>
    <scope>NUCLEOTIDE SEQUENCE [LARGE SCALE GENOMIC DNA]</scope>
    <source>
        <strain evidence="12">CBS 200.50</strain>
    </source>
</reference>
<comment type="catalytic activity">
    <reaction evidence="9">
        <text>feruloyl-polysaccharide + H2O = ferulate + polysaccharide.</text>
        <dbReference type="EC" id="3.1.1.73"/>
    </reaction>
</comment>
<dbReference type="PANTHER" id="PTHR33938:SF15">
    <property type="entry name" value="FERULOYL ESTERASE B-RELATED"/>
    <property type="match status" value="1"/>
</dbReference>
<dbReference type="OMA" id="HCNSGPG"/>
<dbReference type="SUPFAM" id="SSF53474">
    <property type="entry name" value="alpha/beta-Hydrolases"/>
    <property type="match status" value="1"/>
</dbReference>
<evidence type="ECO:0000313" key="11">
    <source>
        <dbReference type="EMBL" id="EPS35829.1"/>
    </source>
</evidence>
<dbReference type="STRING" id="1284197.S7ZZI5"/>
<keyword evidence="2" id="KW-0719">Serine esterase</keyword>
<comment type="caution">
    <text evidence="11">The sequence shown here is derived from an EMBL/GenBank/DDBJ whole genome shotgun (WGS) entry which is preliminary data.</text>
</comment>
<evidence type="ECO:0000256" key="1">
    <source>
        <dbReference type="ARBA" id="ARBA00006249"/>
    </source>
</evidence>
<keyword evidence="7" id="KW-0106">Calcium</keyword>
<evidence type="ECO:0000256" key="8">
    <source>
        <dbReference type="ARBA" id="ARBA00023157"/>
    </source>
</evidence>
<keyword evidence="12" id="KW-1185">Reference proteome</keyword>
<organism evidence="11 12">
    <name type="scientific">Dactylellina haptotyla (strain CBS 200.50)</name>
    <name type="common">Nematode-trapping fungus</name>
    <name type="synonym">Monacrosporium haptotylum</name>
    <dbReference type="NCBI Taxonomy" id="1284197"/>
    <lineage>
        <taxon>Eukaryota</taxon>
        <taxon>Fungi</taxon>
        <taxon>Dikarya</taxon>
        <taxon>Ascomycota</taxon>
        <taxon>Pezizomycotina</taxon>
        <taxon>Orbiliomycetes</taxon>
        <taxon>Orbiliales</taxon>
        <taxon>Orbiliaceae</taxon>
        <taxon>Dactylellina</taxon>
    </lineage>
</organism>
<keyword evidence="8" id="KW-1015">Disulfide bond</keyword>
<dbReference type="GO" id="GO:0030600">
    <property type="term" value="F:feruloyl esterase activity"/>
    <property type="evidence" value="ECO:0007669"/>
    <property type="project" value="UniProtKB-EC"/>
</dbReference>
<keyword evidence="3" id="KW-0858">Xylan degradation</keyword>
<sequence length="545" mass="59503">MKYGSYTLAAASALLLASAPSVTASGNNFTRRCGRLITTFKNANTTVLYSGYVTKGTQIDYPDADPTCQNSIVAQADMCRLRLNVTTSSTSNVVMEVWMPVDWKDKGQRFAMTGNGGVSGCISFGDLAYTTALGFATVGHNNGHDGTDSLPFLGKPEVVKDFAYRALQVATTVGKTATNYFYQTDLNKSYYWGCSGAGRQGMKAAQDFPEEYDGIIAGDPASEFHRVVAGGLSYWYHMGAPTSQSYLTLEQWMAVDAEVLAQCDELDGVKDKVLEDPLQCHPRFEAMLCGAGETWAANKCLTAPQVDGVKKIYSPVYGNKGRYVYPAVQPGNDQVFGYYLVYGAPSDIATHYLKYGFYNDANWQLPATLEEFLPVIDDLLDTDVFGVSANKPDLRKLKATGHKLMVYHGMSDGFYTHESTINQYENTARNMTMHSSQLDEFYRLFLISGMNHCANGNGAWYIGGAGQTDVGVTGVDPNNSLLMQMVRWVEDGIAPETVKGYQIGSGGSPSGAVREHCKHPYKNKYKGSGDANDSSNWECKLATGY</sequence>
<comment type="similarity">
    <text evidence="1 10">Belongs to the tannase family.</text>
</comment>
<dbReference type="Proteomes" id="UP000015100">
    <property type="component" value="Unassembled WGS sequence"/>
</dbReference>
<keyword evidence="3" id="KW-0119">Carbohydrate metabolism</keyword>
<dbReference type="InterPro" id="IPR029058">
    <property type="entry name" value="AB_hydrolase_fold"/>
</dbReference>
<dbReference type="AlphaFoldDB" id="S7ZZI5"/>
<gene>
    <name evidence="11" type="ORF">H072_10792</name>
</gene>
<evidence type="ECO:0000256" key="6">
    <source>
        <dbReference type="ARBA" id="ARBA00022801"/>
    </source>
</evidence>
<dbReference type="EC" id="3.1.1.-" evidence="10"/>
<keyword evidence="6 10" id="KW-0378">Hydrolase</keyword>
<evidence type="ECO:0000313" key="12">
    <source>
        <dbReference type="Proteomes" id="UP000015100"/>
    </source>
</evidence>
<evidence type="ECO:0000256" key="7">
    <source>
        <dbReference type="ARBA" id="ARBA00022837"/>
    </source>
</evidence>
<dbReference type="eggNOG" id="ENOG502QPXZ">
    <property type="taxonomic scope" value="Eukaryota"/>
</dbReference>
<accession>S7ZZI5</accession>
<keyword evidence="3" id="KW-0624">Polysaccharide degradation</keyword>